<evidence type="ECO:0000259" key="3">
    <source>
        <dbReference type="Pfam" id="PF04195"/>
    </source>
</evidence>
<dbReference type="InterPro" id="IPR007321">
    <property type="entry name" value="Transposase_28"/>
</dbReference>
<feature type="compositionally biased region" description="Basic and acidic residues" evidence="2">
    <location>
        <begin position="824"/>
        <end position="835"/>
    </location>
</feature>
<feature type="coiled-coil region" evidence="1">
    <location>
        <begin position="687"/>
        <end position="791"/>
    </location>
</feature>
<proteinExistence type="predicted"/>
<keyword evidence="1" id="KW-0175">Coiled coil</keyword>
<feature type="region of interest" description="Disordered" evidence="2">
    <location>
        <begin position="452"/>
        <end position="485"/>
    </location>
</feature>
<gene>
    <name evidence="4" type="ORF">Adt_41697</name>
</gene>
<dbReference type="Proteomes" id="UP001604336">
    <property type="component" value="Unassembled WGS sequence"/>
</dbReference>
<evidence type="ECO:0000313" key="4">
    <source>
        <dbReference type="EMBL" id="KAL2465846.1"/>
    </source>
</evidence>
<protein>
    <recommendedName>
        <fullName evidence="3">Transposase (putative) gypsy type domain-containing protein</fullName>
    </recommendedName>
</protein>
<feature type="region of interest" description="Disordered" evidence="2">
    <location>
        <begin position="513"/>
        <end position="534"/>
    </location>
</feature>
<feature type="region of interest" description="Disordered" evidence="2">
    <location>
        <begin position="824"/>
        <end position="848"/>
    </location>
</feature>
<feature type="region of interest" description="Disordered" evidence="2">
    <location>
        <begin position="566"/>
        <end position="587"/>
    </location>
</feature>
<evidence type="ECO:0000256" key="2">
    <source>
        <dbReference type="SAM" id="MobiDB-lite"/>
    </source>
</evidence>
<dbReference type="AlphaFoldDB" id="A0ABD1PPJ7"/>
<reference evidence="5" key="1">
    <citation type="submission" date="2024-07" db="EMBL/GenBank/DDBJ databases">
        <title>Two chromosome-level genome assemblies of Korean endemic species Abeliophyllum distichum and Forsythia ovata (Oleaceae).</title>
        <authorList>
            <person name="Jang H."/>
        </authorList>
    </citation>
    <scope>NUCLEOTIDE SEQUENCE [LARGE SCALE GENOMIC DNA]</scope>
</reference>
<feature type="domain" description="Transposase (putative) gypsy type" evidence="3">
    <location>
        <begin position="267"/>
        <end position="331"/>
    </location>
</feature>
<comment type="caution">
    <text evidence="4">The sequence shown here is derived from an EMBL/GenBank/DDBJ whole genome shotgun (WGS) entry which is preliminary data.</text>
</comment>
<accession>A0ABD1PPJ7</accession>
<sequence>MWESDLVCRRFDEFGECRVPVGEAIGESRVPVGEAIGESRVPVGEAIGESRVPVGEAIGESRVPVGEAIGERRVPVGEALGERRVPVGEAIGECRVPVGEALGVRRVPVERDRRLSVLEISGESYLHRFPVTVSGEDIVLGKKNSFSNTLFLLKCLVVLEGIVLGVEGGDAPFHVLPVLEGVLPIRGIDGSTGEAIPMGTTSGLREASDPYRADVVRWAAMDVPSIMKEEDLTRLREEYRIPEDIELILPGPNERACFPRLGCTALHLNAFVSGMRLPLHPMFRRILRAYDLAPTQVTPNGWSQMVGSMYLWFRHSFGMEMPLHVFQSVYQPRKLPRKKGKEEEVGWYYFCPWGSHKPLVTGCPSSIKQWKESWFWVKGNWQRVYDDPEPDLNVPSVYGIASPLPRCELSREDIDVLRSIYEADSKGRSYNFILSRQRCLVELGLVASKAEMDQGRRPRPTLAKLAKQRPRTLVPGSAEDSSQRKVFEDLSRAGNKEAAEASKVIEVDDAPEAEVPLSRKRKARPSGARPSEATVEAVEIADLPTASSVPPLQRTLAVNTAGKVILEGPPKSTPAPESGSGGPYDSKRRLRELIGSSGTKIPDDLLQKVPFYPSMGAQAVKCYFTPKWEEFSSHEELEDVLEASLASAIRASTLQMKVLGEFRTRMREQKKLIAQSSRADKEHQQALEGLKAALESARTAYEQMEADLKESDSNLLNMTKQLDNANAAQKVAAEALEAANTEKKRLLEEAKSREEEVLSLRKELADAGKAKQEAEEGKKEVEARLANAEADFVANFHNTEAYSNFSDYFARVGHQEVLTALRNDHPDVDVKDLEARFPPPDAEGDEDN</sequence>
<dbReference type="Pfam" id="PF04195">
    <property type="entry name" value="Transposase_28"/>
    <property type="match status" value="1"/>
</dbReference>
<keyword evidence="5" id="KW-1185">Reference proteome</keyword>
<dbReference type="CDD" id="cd06503">
    <property type="entry name" value="ATP-synt_Fo_b"/>
    <property type="match status" value="1"/>
</dbReference>
<name>A0ABD1PPJ7_9LAMI</name>
<dbReference type="EMBL" id="JBFOLK010000013">
    <property type="protein sequence ID" value="KAL2465846.1"/>
    <property type="molecule type" value="Genomic_DNA"/>
</dbReference>
<evidence type="ECO:0000256" key="1">
    <source>
        <dbReference type="SAM" id="Coils"/>
    </source>
</evidence>
<evidence type="ECO:0000313" key="5">
    <source>
        <dbReference type="Proteomes" id="UP001604336"/>
    </source>
</evidence>
<organism evidence="4 5">
    <name type="scientific">Abeliophyllum distichum</name>
    <dbReference type="NCBI Taxonomy" id="126358"/>
    <lineage>
        <taxon>Eukaryota</taxon>
        <taxon>Viridiplantae</taxon>
        <taxon>Streptophyta</taxon>
        <taxon>Embryophyta</taxon>
        <taxon>Tracheophyta</taxon>
        <taxon>Spermatophyta</taxon>
        <taxon>Magnoliopsida</taxon>
        <taxon>eudicotyledons</taxon>
        <taxon>Gunneridae</taxon>
        <taxon>Pentapetalae</taxon>
        <taxon>asterids</taxon>
        <taxon>lamiids</taxon>
        <taxon>Lamiales</taxon>
        <taxon>Oleaceae</taxon>
        <taxon>Forsythieae</taxon>
        <taxon>Abeliophyllum</taxon>
    </lineage>
</organism>